<proteinExistence type="inferred from homology"/>
<dbReference type="CDD" id="cd00408">
    <property type="entry name" value="DHDPS-like"/>
    <property type="match status" value="1"/>
</dbReference>
<evidence type="ECO:0000256" key="2">
    <source>
        <dbReference type="PIRNR" id="PIRNR001365"/>
    </source>
</evidence>
<organism evidence="3 4">
    <name type="scientific">Pelagibacter ubique</name>
    <dbReference type="NCBI Taxonomy" id="198252"/>
    <lineage>
        <taxon>Bacteria</taxon>
        <taxon>Pseudomonadati</taxon>
        <taxon>Pseudomonadota</taxon>
        <taxon>Alphaproteobacteria</taxon>
        <taxon>Candidatus Pelagibacterales</taxon>
        <taxon>Candidatus Pelagibacteraceae</taxon>
        <taxon>Candidatus Pelagibacter</taxon>
    </lineage>
</organism>
<keyword evidence="4" id="KW-1185">Reference proteome</keyword>
<dbReference type="RefSeq" id="WP_169035948.1">
    <property type="nucleotide sequence ID" value="NZ_LANA01000001.1"/>
</dbReference>
<reference evidence="3 4" key="1">
    <citation type="submission" date="2019-07" db="EMBL/GenBank/DDBJ databases">
        <title>SAR11 Genome Evolution.</title>
        <authorList>
            <person name="Giovannoni S."/>
        </authorList>
    </citation>
    <scope>NUCLEOTIDE SEQUENCE [LARGE SCALE GENOMIC DNA]</scope>
    <source>
        <strain evidence="3 4">HTCC9565</strain>
    </source>
</reference>
<name>A0ABX1T009_PELUQ</name>
<evidence type="ECO:0000313" key="4">
    <source>
        <dbReference type="Proteomes" id="UP001166004"/>
    </source>
</evidence>
<accession>A0ABX1T009</accession>
<dbReference type="InterPro" id="IPR002220">
    <property type="entry name" value="DapA-like"/>
</dbReference>
<dbReference type="SMART" id="SM01130">
    <property type="entry name" value="DHDPS"/>
    <property type="match status" value="1"/>
</dbReference>
<evidence type="ECO:0000313" key="3">
    <source>
        <dbReference type="EMBL" id="NMN67453.1"/>
    </source>
</evidence>
<gene>
    <name evidence="3" type="ORF">VP91_00005960</name>
</gene>
<dbReference type="SUPFAM" id="SSF51569">
    <property type="entry name" value="Aldolase"/>
    <property type="match status" value="1"/>
</dbReference>
<dbReference type="Proteomes" id="UP001166004">
    <property type="component" value="Unassembled WGS sequence"/>
</dbReference>
<dbReference type="PANTHER" id="PTHR42849:SF1">
    <property type="entry name" value="N-ACETYLNEURAMINATE LYASE"/>
    <property type="match status" value="1"/>
</dbReference>
<protein>
    <submittedName>
        <fullName evidence="3">4-hydroxy-tetrahydrodipicolinate synthase</fullName>
    </submittedName>
</protein>
<dbReference type="PANTHER" id="PTHR42849">
    <property type="entry name" value="N-ACETYLNEURAMINATE LYASE"/>
    <property type="match status" value="1"/>
</dbReference>
<dbReference type="InterPro" id="IPR013785">
    <property type="entry name" value="Aldolase_TIM"/>
</dbReference>
<dbReference type="Gene3D" id="3.20.20.70">
    <property type="entry name" value="Aldolase class I"/>
    <property type="match status" value="1"/>
</dbReference>
<comment type="similarity">
    <text evidence="2">Belongs to the DapA family.</text>
</comment>
<comment type="caution">
    <text evidence="3">The sequence shown here is derived from an EMBL/GenBank/DDBJ whole genome shotgun (WGS) entry which is preliminary data.</text>
</comment>
<keyword evidence="1 2" id="KW-0456">Lyase</keyword>
<dbReference type="EMBL" id="LANA01000001">
    <property type="protein sequence ID" value="NMN67453.1"/>
    <property type="molecule type" value="Genomic_DNA"/>
</dbReference>
<evidence type="ECO:0000256" key="1">
    <source>
        <dbReference type="ARBA" id="ARBA00023239"/>
    </source>
</evidence>
<dbReference type="PIRSF" id="PIRSF001365">
    <property type="entry name" value="DHDPS"/>
    <property type="match status" value="1"/>
</dbReference>
<sequence>MSKIKGIYAASMSVFNSDLSLNIEKTVNHAEQLIDQGCHGVAIFGSTGQAQLISVGEKISLLNQLSKNKYKDKYLIGTGLNSLNETINLMSIASSLNFNNFLIMPPAYYKFADKEVIEFYTRVVKASPDCKIILYNFEKLCGYKFSIKCVEELVKKFPKQIVGVKDSSYNLYENLKIDNFSILPGSESKLLKGLELGCTGIITATCNVTASLSRKVYDDFIKKKEQTKNETLCDIRSIFEKFNLISGLHSFMSDGDKIYQNVLPPISLLSEKDKQQLIEELNKINFTLESLKAA</sequence>
<dbReference type="Pfam" id="PF00701">
    <property type="entry name" value="DHDPS"/>
    <property type="match status" value="1"/>
</dbReference>
<dbReference type="PRINTS" id="PR00146">
    <property type="entry name" value="DHPICSNTHASE"/>
</dbReference>